<dbReference type="SUPFAM" id="SSF52540">
    <property type="entry name" value="P-loop containing nucleoside triphosphate hydrolases"/>
    <property type="match status" value="1"/>
</dbReference>
<dbReference type="PANTHER" id="PTHR30121:SF6">
    <property type="entry name" value="SLR6007 PROTEIN"/>
    <property type="match status" value="1"/>
</dbReference>
<feature type="domain" description="Type IV secretion system coupling protein TraD DNA-binding" evidence="3">
    <location>
        <begin position="29"/>
        <end position="341"/>
    </location>
</feature>
<feature type="compositionally biased region" description="Polar residues" evidence="2">
    <location>
        <begin position="513"/>
        <end position="522"/>
    </location>
</feature>
<dbReference type="Gene3D" id="3.40.50.300">
    <property type="entry name" value="P-loop containing nucleotide triphosphate hydrolases"/>
    <property type="match status" value="2"/>
</dbReference>
<comment type="caution">
    <text evidence="4">The sequence shown here is derived from an EMBL/GenBank/DDBJ whole genome shotgun (WGS) entry which is preliminary data.</text>
</comment>
<evidence type="ECO:0000256" key="2">
    <source>
        <dbReference type="SAM" id="MobiDB-lite"/>
    </source>
</evidence>
<gene>
    <name evidence="4" type="ORF">A3G99_00495</name>
</gene>
<name>A0A1G2UUH5_9BACT</name>
<dbReference type="InterPro" id="IPR027417">
    <property type="entry name" value="P-loop_NTPase"/>
</dbReference>
<protein>
    <recommendedName>
        <fullName evidence="3">Type IV secretion system coupling protein TraD DNA-binding domain-containing protein</fullName>
    </recommendedName>
</protein>
<dbReference type="Pfam" id="PF10412">
    <property type="entry name" value="TrwB_AAD_bind"/>
    <property type="match status" value="1"/>
</dbReference>
<dbReference type="PANTHER" id="PTHR30121">
    <property type="entry name" value="UNCHARACTERIZED PROTEIN YJGR-RELATED"/>
    <property type="match status" value="1"/>
</dbReference>
<sequence>MDPNLVTYFAETDARNKKIMFGIKAKDRLKHVYVIGKTGMGKSTLLENMAIQDIQNGNGIAFIDPHGGSAERLLDYVPESRIKDVLYFAPFDLEHPVSFNVMEDIGVDKRHLVVNGLMSAFEKIWVDAWSARMAYILNNTLLALLEFPGATLLGVNRMLSDKDYRKKVVDNVKDPSVRSFWVDEFAKYTERFAAEATPAIQNKVGQFTSNPLVRNIIGQSLSSFDVRKFMDQKKILIINLSKGKVGEGNANLLGSLLITKIYLAAMSRADASDSELAKLPNFYLYVDEFQSFANKSFADILSEARKYKLNLTIAHQYIEQMEEEVRDAVFGNVGTMVTFRVGAFDAEVLEKEFAPTFTAEDLVNLGFAQIYLKLMIDGVSSQPFSATTLPLLSPPDKSFRTEVIKNSREQFAKPRAVVEKNIVDWHAPNIVLREARMVGEKPVMQNSNSSNSFSKSIETQKELNDNKTAFLRVAEELKQKERIKKEKDKQNADRNALIEAERKKQELMRSSKKNPSQENMSGLKSALAGVLNKKSEKPAEIKTEKNTSSISPERSEGNKSYKATATTEVPEDVLRSILKMDDQK</sequence>
<evidence type="ECO:0000313" key="5">
    <source>
        <dbReference type="Proteomes" id="UP000176558"/>
    </source>
</evidence>
<feature type="region of interest" description="Disordered" evidence="2">
    <location>
        <begin position="501"/>
        <end position="584"/>
    </location>
</feature>
<evidence type="ECO:0000259" key="3">
    <source>
        <dbReference type="Pfam" id="PF10412"/>
    </source>
</evidence>
<evidence type="ECO:0000313" key="4">
    <source>
        <dbReference type="EMBL" id="OHB13057.1"/>
    </source>
</evidence>
<dbReference type="CDD" id="cd01127">
    <property type="entry name" value="TrwB_TraG_TraD_VirD4"/>
    <property type="match status" value="1"/>
</dbReference>
<feature type="coiled-coil region" evidence="1">
    <location>
        <begin position="460"/>
        <end position="500"/>
    </location>
</feature>
<accession>A0A1G2UUH5</accession>
<dbReference type="EMBL" id="MHWT01000005">
    <property type="protein sequence ID" value="OHB13057.1"/>
    <property type="molecule type" value="Genomic_DNA"/>
</dbReference>
<dbReference type="AlphaFoldDB" id="A0A1G2UUH5"/>
<organism evidence="4 5">
    <name type="scientific">Candidatus Zambryskibacteria bacterium RIFCSPLOWO2_12_FULL_39_23</name>
    <dbReference type="NCBI Taxonomy" id="1802776"/>
    <lineage>
        <taxon>Bacteria</taxon>
        <taxon>Candidatus Zambryskiibacteriota</taxon>
    </lineage>
</organism>
<evidence type="ECO:0000256" key="1">
    <source>
        <dbReference type="SAM" id="Coils"/>
    </source>
</evidence>
<dbReference type="InterPro" id="IPR051162">
    <property type="entry name" value="T4SS_component"/>
</dbReference>
<proteinExistence type="predicted"/>
<keyword evidence="1" id="KW-0175">Coiled coil</keyword>
<dbReference type="InterPro" id="IPR019476">
    <property type="entry name" value="T4SS_TraD_DNA-bd"/>
</dbReference>
<feature type="compositionally biased region" description="Basic and acidic residues" evidence="2">
    <location>
        <begin position="572"/>
        <end position="584"/>
    </location>
</feature>
<dbReference type="Proteomes" id="UP000176558">
    <property type="component" value="Unassembled WGS sequence"/>
</dbReference>
<feature type="compositionally biased region" description="Basic and acidic residues" evidence="2">
    <location>
        <begin position="533"/>
        <end position="545"/>
    </location>
</feature>
<reference evidence="4 5" key="1">
    <citation type="journal article" date="2016" name="Nat. Commun.">
        <title>Thousands of microbial genomes shed light on interconnected biogeochemical processes in an aquifer system.</title>
        <authorList>
            <person name="Anantharaman K."/>
            <person name="Brown C.T."/>
            <person name="Hug L.A."/>
            <person name="Sharon I."/>
            <person name="Castelle C.J."/>
            <person name="Probst A.J."/>
            <person name="Thomas B.C."/>
            <person name="Singh A."/>
            <person name="Wilkins M.J."/>
            <person name="Karaoz U."/>
            <person name="Brodie E.L."/>
            <person name="Williams K.H."/>
            <person name="Hubbard S.S."/>
            <person name="Banfield J.F."/>
        </authorList>
    </citation>
    <scope>NUCLEOTIDE SEQUENCE [LARGE SCALE GENOMIC DNA]</scope>
</reference>